<dbReference type="InterPro" id="IPR021251">
    <property type="entry name" value="DUF2793"/>
</dbReference>
<dbReference type="Pfam" id="PF21722">
    <property type="entry name" value="Gly_rich_2"/>
    <property type="match status" value="1"/>
</dbReference>
<feature type="compositionally biased region" description="Gly residues" evidence="1">
    <location>
        <begin position="445"/>
        <end position="490"/>
    </location>
</feature>
<dbReference type="Pfam" id="PF10983">
    <property type="entry name" value="DUF2793"/>
    <property type="match status" value="1"/>
</dbReference>
<accession>A0ABW4K228</accession>
<organism evidence="3 4">
    <name type="scientific">Methylopila henanensis</name>
    <dbReference type="NCBI Taxonomy" id="873516"/>
    <lineage>
        <taxon>Bacteria</taxon>
        <taxon>Pseudomonadati</taxon>
        <taxon>Pseudomonadota</taxon>
        <taxon>Alphaproteobacteria</taxon>
        <taxon>Hyphomicrobiales</taxon>
        <taxon>Methylopilaceae</taxon>
        <taxon>Methylopila</taxon>
    </lineage>
</organism>
<gene>
    <name evidence="3" type="ORF">ACFSCV_04175</name>
</gene>
<feature type="domain" description="Glycine-rich" evidence="2">
    <location>
        <begin position="230"/>
        <end position="468"/>
    </location>
</feature>
<protein>
    <submittedName>
        <fullName evidence="3">DUF2793 domain-containing protein</fullName>
    </submittedName>
</protein>
<evidence type="ECO:0000256" key="1">
    <source>
        <dbReference type="SAM" id="MobiDB-lite"/>
    </source>
</evidence>
<feature type="region of interest" description="Disordered" evidence="1">
    <location>
        <begin position="334"/>
        <end position="372"/>
    </location>
</feature>
<sequence>MSESPHLGLGYLAPAQAQKHVTVNEAFRRLDALVQLGVLDRDRTAPPAGPGEGDRHLVAAGSTGAWAGRDGRIAAFLDGVWEFIEPKPGWLAYVEAEGVLLAYVGGVWVGALGALASLDGLARLGVNAEADDDNRLVVASASALFTHAGADVRLKLNKALAADVASLLLQTGYGGRAELGLIGSDAFALKVSPDGASWSVALEAEPVTGAVSFPRSPQRTQLDVFTADGVWTKPDWAGRVVVTLVGGGGGGGGAASGNTGFPRAGGAGGGAGAVVTETFLGDEITAACSVVVGLGGAGGAGVAVGITAGGGSGVAGAASAFILNGSGPEAQALVAPGGGLGGGGGTTTSTAGTGGSGLFGPSNAGGPGSSGAAGIAAVSTAMPIGPGGGGGGGGLSTATTSGGFGGGAGGPGYAVGGTGRQAAGGGAAVAGGAGGHGGDRAFSRGMGGGGGGGGSHAVTAGGQGGDGGAPGGGGGGGGAGRTTGGSGSGGRGGDGICVILSYAM</sequence>
<keyword evidence="4" id="KW-1185">Reference proteome</keyword>
<evidence type="ECO:0000259" key="2">
    <source>
        <dbReference type="Pfam" id="PF21722"/>
    </source>
</evidence>
<feature type="compositionally biased region" description="Gly residues" evidence="1">
    <location>
        <begin position="336"/>
        <end position="371"/>
    </location>
</feature>
<reference evidence="4" key="1">
    <citation type="journal article" date="2019" name="Int. J. Syst. Evol. Microbiol.">
        <title>The Global Catalogue of Microorganisms (GCM) 10K type strain sequencing project: providing services to taxonomists for standard genome sequencing and annotation.</title>
        <authorList>
            <consortium name="The Broad Institute Genomics Platform"/>
            <consortium name="The Broad Institute Genome Sequencing Center for Infectious Disease"/>
            <person name="Wu L."/>
            <person name="Ma J."/>
        </authorList>
    </citation>
    <scope>NUCLEOTIDE SEQUENCE [LARGE SCALE GENOMIC DNA]</scope>
    <source>
        <strain evidence="4">KCTC 23707</strain>
    </source>
</reference>
<evidence type="ECO:0000313" key="4">
    <source>
        <dbReference type="Proteomes" id="UP001597308"/>
    </source>
</evidence>
<dbReference type="InterPro" id="IPR049304">
    <property type="entry name" value="Gly_rich_dom"/>
</dbReference>
<proteinExistence type="predicted"/>
<dbReference type="Proteomes" id="UP001597308">
    <property type="component" value="Unassembled WGS sequence"/>
</dbReference>
<dbReference type="RefSeq" id="WP_378797283.1">
    <property type="nucleotide sequence ID" value="NZ_JBHUER010000002.1"/>
</dbReference>
<feature type="region of interest" description="Disordered" evidence="1">
    <location>
        <begin position="440"/>
        <end position="490"/>
    </location>
</feature>
<dbReference type="EMBL" id="JBHUER010000002">
    <property type="protein sequence ID" value="MFD1702194.1"/>
    <property type="molecule type" value="Genomic_DNA"/>
</dbReference>
<evidence type="ECO:0000313" key="3">
    <source>
        <dbReference type="EMBL" id="MFD1702194.1"/>
    </source>
</evidence>
<name>A0ABW4K228_9HYPH</name>
<comment type="caution">
    <text evidence="3">The sequence shown here is derived from an EMBL/GenBank/DDBJ whole genome shotgun (WGS) entry which is preliminary data.</text>
</comment>